<dbReference type="EMBL" id="FOSB01000015">
    <property type="protein sequence ID" value="SFK48311.1"/>
    <property type="molecule type" value="Genomic_DNA"/>
</dbReference>
<evidence type="ECO:0000313" key="2">
    <source>
        <dbReference type="EMBL" id="SFK48311.1"/>
    </source>
</evidence>
<keyword evidence="3" id="KW-1185">Reference proteome</keyword>
<organism evidence="2 3">
    <name type="scientific">Halobacillus dabanensis</name>
    <dbReference type="NCBI Taxonomy" id="240302"/>
    <lineage>
        <taxon>Bacteria</taxon>
        <taxon>Bacillati</taxon>
        <taxon>Bacillota</taxon>
        <taxon>Bacilli</taxon>
        <taxon>Bacillales</taxon>
        <taxon>Bacillaceae</taxon>
        <taxon>Halobacillus</taxon>
    </lineage>
</organism>
<evidence type="ECO:0000259" key="1">
    <source>
        <dbReference type="Pfam" id="PF06114"/>
    </source>
</evidence>
<proteinExistence type="predicted"/>
<dbReference type="Gene3D" id="1.10.10.2910">
    <property type="match status" value="1"/>
</dbReference>
<gene>
    <name evidence="2" type="ORF">SAMN04487936_11519</name>
</gene>
<dbReference type="Proteomes" id="UP000183557">
    <property type="component" value="Unassembled WGS sequence"/>
</dbReference>
<accession>A0A1I3ZXA0</accession>
<dbReference type="InterPro" id="IPR010359">
    <property type="entry name" value="IrrE_HExxH"/>
</dbReference>
<feature type="domain" description="IrrE N-terminal-like" evidence="1">
    <location>
        <begin position="44"/>
        <end position="146"/>
    </location>
</feature>
<dbReference type="Pfam" id="PF06114">
    <property type="entry name" value="Peptidase_M78"/>
    <property type="match status" value="1"/>
</dbReference>
<protein>
    <recommendedName>
        <fullName evidence="1">IrrE N-terminal-like domain-containing protein</fullName>
    </recommendedName>
</protein>
<name>A0A1I3ZXA0_HALDA</name>
<reference evidence="3" key="1">
    <citation type="submission" date="2016-10" db="EMBL/GenBank/DDBJ databases">
        <authorList>
            <person name="Varghese N."/>
            <person name="Submissions S."/>
        </authorList>
    </citation>
    <scope>NUCLEOTIDE SEQUENCE [LARGE SCALE GENOMIC DNA]</scope>
    <source>
        <strain evidence="3">CGMCC 1.3704</strain>
    </source>
</reference>
<dbReference type="AlphaFoldDB" id="A0A1I3ZXA0"/>
<sequence length="176" mass="21074">MYYTSLESYVYKLLHSIQKIKPEHLAFEEIAKKLDIELEYWNRSSEAVINGNKGLILLNQSLSKKEQNFEFGHELAHVLMDCGQQYGMPDLFREYQEWKADSFALHFCVPTFMLEDLDIPHDIYKATRLVQKIFNVTTEVAIKRLKQLENKRQEEIILEEIRRKSTERDRILNLWY</sequence>
<evidence type="ECO:0000313" key="3">
    <source>
        <dbReference type="Proteomes" id="UP000183557"/>
    </source>
</evidence>